<reference evidence="2" key="1">
    <citation type="submission" date="2020-04" db="EMBL/GenBank/DDBJ databases">
        <title>Draft genome resource of the tomato pathogen Pseudocercospora fuligena.</title>
        <authorList>
            <person name="Zaccaron A."/>
        </authorList>
    </citation>
    <scope>NUCLEOTIDE SEQUENCE</scope>
    <source>
        <strain evidence="2">PF001</strain>
    </source>
</reference>
<dbReference type="OrthoDB" id="5386682at2759"/>
<feature type="domain" description="Heterokaryon incompatibility" evidence="1">
    <location>
        <begin position="47"/>
        <end position="206"/>
    </location>
</feature>
<dbReference type="EMBL" id="JABCIY010000219">
    <property type="protein sequence ID" value="KAF7187979.1"/>
    <property type="molecule type" value="Genomic_DNA"/>
</dbReference>
<accession>A0A8H6VH73</accession>
<dbReference type="Pfam" id="PF06985">
    <property type="entry name" value="HET"/>
    <property type="match status" value="1"/>
</dbReference>
<organism evidence="2 3">
    <name type="scientific">Pseudocercospora fuligena</name>
    <dbReference type="NCBI Taxonomy" id="685502"/>
    <lineage>
        <taxon>Eukaryota</taxon>
        <taxon>Fungi</taxon>
        <taxon>Dikarya</taxon>
        <taxon>Ascomycota</taxon>
        <taxon>Pezizomycotina</taxon>
        <taxon>Dothideomycetes</taxon>
        <taxon>Dothideomycetidae</taxon>
        <taxon>Mycosphaerellales</taxon>
        <taxon>Mycosphaerellaceae</taxon>
        <taxon>Pseudocercospora</taxon>
    </lineage>
</organism>
<dbReference type="Pfam" id="PF26639">
    <property type="entry name" value="Het-6_barrel"/>
    <property type="match status" value="1"/>
</dbReference>
<dbReference type="PANTHER" id="PTHR24148:SF82">
    <property type="entry name" value="HETEROKARYON INCOMPATIBILITY DOMAIN-CONTAINING PROTEIN"/>
    <property type="match status" value="1"/>
</dbReference>
<dbReference type="PANTHER" id="PTHR24148">
    <property type="entry name" value="ANKYRIN REPEAT DOMAIN-CONTAINING PROTEIN 39 HOMOLOG-RELATED"/>
    <property type="match status" value="1"/>
</dbReference>
<name>A0A8H6VH73_9PEZI</name>
<keyword evidence="3" id="KW-1185">Reference proteome</keyword>
<comment type="caution">
    <text evidence="2">The sequence shown here is derived from an EMBL/GenBank/DDBJ whole genome shotgun (WGS) entry which is preliminary data.</text>
</comment>
<dbReference type="Proteomes" id="UP000660729">
    <property type="component" value="Unassembled WGS sequence"/>
</dbReference>
<dbReference type="InterPro" id="IPR010730">
    <property type="entry name" value="HET"/>
</dbReference>
<evidence type="ECO:0000313" key="3">
    <source>
        <dbReference type="Proteomes" id="UP000660729"/>
    </source>
</evidence>
<dbReference type="InterPro" id="IPR052895">
    <property type="entry name" value="HetReg/Transcr_Mod"/>
</dbReference>
<protein>
    <submittedName>
        <fullName evidence="2">Heterokaryon incompatibility protein 6, OR allele</fullName>
    </submittedName>
</protein>
<gene>
    <name evidence="2" type="ORF">HII31_10879</name>
</gene>
<evidence type="ECO:0000259" key="1">
    <source>
        <dbReference type="Pfam" id="PF06985"/>
    </source>
</evidence>
<evidence type="ECO:0000313" key="2">
    <source>
        <dbReference type="EMBL" id="KAF7187979.1"/>
    </source>
</evidence>
<proteinExistence type="predicted"/>
<sequence>MSRLARMYSSLANHEFRLLTLEPGQNGDWISCSLTVHSLEETPAPQFETVSYCWGNSGTPRWININGSRCPVPPSSEQVLRRMRLPNLVRVLWIDAICINQNDLGERACQVAMMGQIYSYGLRNLIHLGSLQDDNAGIPVQALRAAYHKLEQAVDALTIYERQQWEEWRNEPESWNDDPLFEEADIAPLEPLFRLPWFTRLWVIQEVCLAQENLCHWGTTDFPLFWITELAQFNVSTPDWWCEASETGYSTVFWLQETFDTKKYPRSTALNNLFELSHRMCTKEPHDRIFAIRQLLLNAAATEGDSDLLVVDYSKQIEAVLRDATIFILAHSGSDAILDDLFHETEAEMHTTGIPTWSAPWLFENDKHGPYGSRGKYAGSPSVGKLLPFKIQRNKEPAMISTNGFLVGEVTRSTPSFDFLNDFKAVARAMDAALDQIIPTAPRNLSSYETAVLVLTGGWLPKRFENLTHAAQCLQDLYRRGTVSERRVQDNISSQLQNELDIHISKHSSWCCFFSLGSKFVGSGPRIMRKGDQVVIPIGAHLPYILRPTRADADDFYFVGTALIPGLLDGEVFDLGLEERRFKLR</sequence>
<dbReference type="AlphaFoldDB" id="A0A8H6VH73"/>